<dbReference type="EMBL" id="ACYU01000194">
    <property type="protein sequence ID" value="EEW05009.1"/>
    <property type="molecule type" value="Genomic_DNA"/>
</dbReference>
<dbReference type="GO" id="GO:0033499">
    <property type="term" value="P:galactose catabolic process via UDP-galactose, Leloir pathway"/>
    <property type="evidence" value="ECO:0007669"/>
    <property type="project" value="TreeGrafter"/>
</dbReference>
<name>D2YJR4_VIBMI</name>
<feature type="binding site" evidence="11">
    <location>
        <begin position="178"/>
        <end position="180"/>
    </location>
    <ligand>
        <name>beta-D-galactose</name>
        <dbReference type="ChEBI" id="CHEBI:27667"/>
    </ligand>
</feature>
<dbReference type="RefSeq" id="WP_005511685.1">
    <property type="nucleotide sequence ID" value="NZ_ACYU01000194.1"/>
</dbReference>
<evidence type="ECO:0000256" key="8">
    <source>
        <dbReference type="PIRNR" id="PIRNR005096"/>
    </source>
</evidence>
<evidence type="ECO:0000256" key="6">
    <source>
        <dbReference type="ARBA" id="ARBA00023235"/>
    </source>
</evidence>
<evidence type="ECO:0000256" key="1">
    <source>
        <dbReference type="ARBA" id="ARBA00001614"/>
    </source>
</evidence>
<dbReference type="Pfam" id="PF01263">
    <property type="entry name" value="Aldose_epim"/>
    <property type="match status" value="1"/>
</dbReference>
<dbReference type="GO" id="GO:0006006">
    <property type="term" value="P:glucose metabolic process"/>
    <property type="evidence" value="ECO:0007669"/>
    <property type="project" value="TreeGrafter"/>
</dbReference>
<dbReference type="AlphaFoldDB" id="D2YJR4"/>
<evidence type="ECO:0000256" key="9">
    <source>
        <dbReference type="PIRSR" id="PIRSR005096-1"/>
    </source>
</evidence>
<comment type="catalytic activity">
    <reaction evidence="1 8">
        <text>alpha-D-glucose = beta-D-glucose</text>
        <dbReference type="Rhea" id="RHEA:10264"/>
        <dbReference type="ChEBI" id="CHEBI:15903"/>
        <dbReference type="ChEBI" id="CHEBI:17925"/>
        <dbReference type="EC" id="5.1.3.3"/>
    </reaction>
</comment>
<dbReference type="GO" id="GO:0004034">
    <property type="term" value="F:aldose 1-epimerase activity"/>
    <property type="evidence" value="ECO:0007669"/>
    <property type="project" value="UniProtKB-EC"/>
</dbReference>
<evidence type="ECO:0000256" key="7">
    <source>
        <dbReference type="ARBA" id="ARBA00023277"/>
    </source>
</evidence>
<dbReference type="PANTHER" id="PTHR10091">
    <property type="entry name" value="ALDOSE-1-EPIMERASE"/>
    <property type="match status" value="1"/>
</dbReference>
<evidence type="ECO:0000313" key="12">
    <source>
        <dbReference type="EMBL" id="EEW05009.1"/>
    </source>
</evidence>
<dbReference type="InterPro" id="IPR015443">
    <property type="entry name" value="Aldose_1-epimerase"/>
</dbReference>
<proteinExistence type="inferred from homology"/>
<dbReference type="UniPathway" id="UPA00242"/>
<evidence type="ECO:0000256" key="11">
    <source>
        <dbReference type="PIRSR" id="PIRSR005096-3"/>
    </source>
</evidence>
<dbReference type="PROSITE" id="PS00545">
    <property type="entry name" value="ALDOSE_1_EPIMERASE"/>
    <property type="match status" value="1"/>
</dbReference>
<comment type="pathway">
    <text evidence="2 8">Carbohydrate metabolism; hexose metabolism.</text>
</comment>
<feature type="active site" description="Proton acceptor" evidence="9">
    <location>
        <position position="314"/>
    </location>
</feature>
<feature type="binding site" evidence="10">
    <location>
        <position position="250"/>
    </location>
    <ligand>
        <name>beta-D-galactose</name>
        <dbReference type="ChEBI" id="CHEBI:27667"/>
    </ligand>
</feature>
<organism evidence="12 13">
    <name type="scientific">Vibrio mimicus VM603</name>
    <dbReference type="NCBI Taxonomy" id="671074"/>
    <lineage>
        <taxon>Bacteria</taxon>
        <taxon>Pseudomonadati</taxon>
        <taxon>Pseudomonadota</taxon>
        <taxon>Gammaproteobacteria</taxon>
        <taxon>Vibrionales</taxon>
        <taxon>Vibrionaceae</taxon>
        <taxon>Vibrio</taxon>
    </lineage>
</organism>
<dbReference type="Proteomes" id="UP000004827">
    <property type="component" value="Unassembled WGS sequence"/>
</dbReference>
<dbReference type="NCBIfam" id="NF008277">
    <property type="entry name" value="PRK11055.1"/>
    <property type="match status" value="1"/>
</dbReference>
<comment type="caution">
    <text evidence="12">The sequence shown here is derived from an EMBL/GenBank/DDBJ whole genome shotgun (WGS) entry which is preliminary data.</text>
</comment>
<dbReference type="PANTHER" id="PTHR10091:SF0">
    <property type="entry name" value="GALACTOSE MUTAROTASE"/>
    <property type="match status" value="1"/>
</dbReference>
<dbReference type="PIRSF" id="PIRSF005096">
    <property type="entry name" value="GALM"/>
    <property type="match status" value="1"/>
</dbReference>
<evidence type="ECO:0000256" key="5">
    <source>
        <dbReference type="ARBA" id="ARBA00014165"/>
    </source>
</evidence>
<comment type="similarity">
    <text evidence="3 8">Belongs to the aldose epimerase family.</text>
</comment>
<evidence type="ECO:0000256" key="3">
    <source>
        <dbReference type="ARBA" id="ARBA00006206"/>
    </source>
</evidence>
<dbReference type="GO" id="GO:0005737">
    <property type="term" value="C:cytoplasm"/>
    <property type="evidence" value="ECO:0007669"/>
    <property type="project" value="TreeGrafter"/>
</dbReference>
<dbReference type="InterPro" id="IPR047215">
    <property type="entry name" value="Galactose_mutarotase-like"/>
</dbReference>
<keyword evidence="7 8" id="KW-0119">Carbohydrate metabolism</keyword>
<dbReference type="CDD" id="cd09019">
    <property type="entry name" value="galactose_mutarotase_like"/>
    <property type="match status" value="1"/>
</dbReference>
<dbReference type="InterPro" id="IPR013458">
    <property type="entry name" value="Ald_epimerase_bac"/>
</dbReference>
<protein>
    <recommendedName>
        <fullName evidence="5 8">Aldose 1-epimerase</fullName>
        <ecNumber evidence="4 8">5.1.3.3</ecNumber>
    </recommendedName>
</protein>
<evidence type="ECO:0000256" key="4">
    <source>
        <dbReference type="ARBA" id="ARBA00013185"/>
    </source>
</evidence>
<evidence type="ECO:0000313" key="13">
    <source>
        <dbReference type="Proteomes" id="UP000004827"/>
    </source>
</evidence>
<feature type="binding site" evidence="11">
    <location>
        <begin position="81"/>
        <end position="82"/>
    </location>
    <ligand>
        <name>beta-D-galactose</name>
        <dbReference type="ChEBI" id="CHEBI:27667"/>
    </ligand>
</feature>
<dbReference type="InterPro" id="IPR018052">
    <property type="entry name" value="Ald1_epimerase_CS"/>
</dbReference>
<reference evidence="12 13" key="1">
    <citation type="journal article" date="2009" name="BMC Evol. Biol.">
        <title>Genomic taxonomy of Vibrios.</title>
        <authorList>
            <person name="Thompson C.C."/>
            <person name="Vicente A.C."/>
            <person name="Souza R.C."/>
            <person name="Vasconcelos A.T."/>
            <person name="Vesth T."/>
            <person name="Alves N.Jr."/>
            <person name="Ussery D.W."/>
            <person name="Iida T."/>
            <person name="Thompson F.L."/>
        </authorList>
    </citation>
    <scope>NUCLEOTIDE SEQUENCE [LARGE SCALE GENOMIC DNA]</scope>
    <source>
        <strain evidence="12 13">VM603</strain>
    </source>
</reference>
<dbReference type="EC" id="5.1.3.3" evidence="4 8"/>
<evidence type="ECO:0000256" key="10">
    <source>
        <dbReference type="PIRSR" id="PIRSR005096-2"/>
    </source>
</evidence>
<feature type="active site" description="Proton donor" evidence="9">
    <location>
        <position position="178"/>
    </location>
</feature>
<dbReference type="InterPro" id="IPR008183">
    <property type="entry name" value="Aldose_1/G6P_1-epimerase"/>
</dbReference>
<dbReference type="InterPro" id="IPR014718">
    <property type="entry name" value="GH-type_carb-bd"/>
</dbReference>
<gene>
    <name evidence="12" type="primary">galM</name>
    <name evidence="12" type="ORF">VMB_37610</name>
</gene>
<dbReference type="GO" id="GO:0030246">
    <property type="term" value="F:carbohydrate binding"/>
    <property type="evidence" value="ECO:0007669"/>
    <property type="project" value="InterPro"/>
</dbReference>
<dbReference type="Gene3D" id="2.70.98.10">
    <property type="match status" value="1"/>
</dbReference>
<sequence>MNTLLHTMTEQPAYDGLPAKLVELTNQAGMRVVVMDIGATWLSCTLPVGDESREVLLGVSNMTDFQRQGCYLGATVGRYANRIARGELSIDGRHYQLSVNQAGNTLHGGAQGFDRRRWTIVTQSAQQVTFTLLSEDGDQGFPGNLHVAVTYTLDEQGCVTLVYQAHTDLATAVNLTNHAYFNLNGADVGESCLNHRLWIDAKLILPTDEAGIPLGELQPVIGTGFDFTQPKVVGEDLLKEDQQIAAKGYDHSYYFAPERDVQKPVAKLWSGDEKVQLIVSTDKPAMQLYTGNWLLGTPNRSGSEYMDYAGLALETQFLPDSPHHPKWIQPSCILQPGEHYQYRTRYQFICKRLE</sequence>
<dbReference type="InterPro" id="IPR011013">
    <property type="entry name" value="Gal_mutarotase_sf_dom"/>
</dbReference>
<dbReference type="SUPFAM" id="SSF74650">
    <property type="entry name" value="Galactose mutarotase-like"/>
    <property type="match status" value="1"/>
</dbReference>
<dbReference type="NCBIfam" id="TIGR02636">
    <property type="entry name" value="galM_Leloir"/>
    <property type="match status" value="1"/>
</dbReference>
<keyword evidence="6 8" id="KW-0413">Isomerase</keyword>
<evidence type="ECO:0000256" key="2">
    <source>
        <dbReference type="ARBA" id="ARBA00005028"/>
    </source>
</evidence>
<accession>D2YJR4</accession>